<dbReference type="InterPro" id="IPR039189">
    <property type="entry name" value="Fcp1"/>
</dbReference>
<comment type="catalytic activity">
    <reaction evidence="5">
        <text>O-phospho-L-seryl-[protein] + H2O = L-seryl-[protein] + phosphate</text>
        <dbReference type="Rhea" id="RHEA:20629"/>
        <dbReference type="Rhea" id="RHEA-COMP:9863"/>
        <dbReference type="Rhea" id="RHEA-COMP:11604"/>
        <dbReference type="ChEBI" id="CHEBI:15377"/>
        <dbReference type="ChEBI" id="CHEBI:29999"/>
        <dbReference type="ChEBI" id="CHEBI:43474"/>
        <dbReference type="ChEBI" id="CHEBI:83421"/>
        <dbReference type="EC" id="3.1.3.16"/>
    </reaction>
</comment>
<dbReference type="PROSITE" id="PS50969">
    <property type="entry name" value="FCP1"/>
    <property type="match status" value="1"/>
</dbReference>
<proteinExistence type="predicted"/>
<name>A0A843TX65_COLES</name>
<evidence type="ECO:0000313" key="8">
    <source>
        <dbReference type="EMBL" id="MQL74726.1"/>
    </source>
</evidence>
<dbReference type="Proteomes" id="UP000652761">
    <property type="component" value="Unassembled WGS sequence"/>
</dbReference>
<dbReference type="GO" id="GO:0005634">
    <property type="term" value="C:nucleus"/>
    <property type="evidence" value="ECO:0007669"/>
    <property type="project" value="UniProtKB-SubCell"/>
</dbReference>
<comment type="caution">
    <text evidence="8">The sequence shown here is derived from an EMBL/GenBank/DDBJ whole genome shotgun (WGS) entry which is preliminary data.</text>
</comment>
<keyword evidence="9" id="KW-1185">Reference proteome</keyword>
<organism evidence="8 9">
    <name type="scientific">Colocasia esculenta</name>
    <name type="common">Wild taro</name>
    <name type="synonym">Arum esculentum</name>
    <dbReference type="NCBI Taxonomy" id="4460"/>
    <lineage>
        <taxon>Eukaryota</taxon>
        <taxon>Viridiplantae</taxon>
        <taxon>Streptophyta</taxon>
        <taxon>Embryophyta</taxon>
        <taxon>Tracheophyta</taxon>
        <taxon>Spermatophyta</taxon>
        <taxon>Magnoliopsida</taxon>
        <taxon>Liliopsida</taxon>
        <taxon>Araceae</taxon>
        <taxon>Aroideae</taxon>
        <taxon>Colocasieae</taxon>
        <taxon>Colocasia</taxon>
    </lineage>
</organism>
<protein>
    <recommendedName>
        <fullName evidence="2">protein-serine/threonine phosphatase</fullName>
        <ecNumber evidence="2">3.1.3.16</ecNumber>
    </recommendedName>
</protein>
<evidence type="ECO:0000256" key="2">
    <source>
        <dbReference type="ARBA" id="ARBA00013081"/>
    </source>
</evidence>
<dbReference type="SMART" id="SM00577">
    <property type="entry name" value="CPDc"/>
    <property type="match status" value="1"/>
</dbReference>
<dbReference type="EMBL" id="NMUH01000221">
    <property type="protein sequence ID" value="MQL74726.1"/>
    <property type="molecule type" value="Genomic_DNA"/>
</dbReference>
<dbReference type="AlphaFoldDB" id="A0A843TX65"/>
<dbReference type="SUPFAM" id="SSF56784">
    <property type="entry name" value="HAD-like"/>
    <property type="match status" value="1"/>
</dbReference>
<keyword evidence="3" id="KW-0378">Hydrolase</keyword>
<accession>A0A843TX65</accession>
<dbReference type="PANTHER" id="PTHR23081">
    <property type="entry name" value="RNA POLYMERASE II CTD PHOSPHATASE"/>
    <property type="match status" value="1"/>
</dbReference>
<dbReference type="Gene3D" id="3.40.50.1000">
    <property type="entry name" value="HAD superfamily/HAD-like"/>
    <property type="match status" value="1"/>
</dbReference>
<sequence length="300" mass="33887">MAAATIPCLPRVVGRRDRDGGLRHGLPIAPQERFWKTDETAAPAKRLRTGGVGDVGPRAAVVEPERKQRRLVLEPEKKQRRLVLVLDLDHTLLHTIPSLRLAPGEAYLLRRPPPPLGQRTLFDLRETHGILTKLRPFVRTFLREAGAMYDLRICTKGNSAYAHRMARLLDPEGSHFAPGDIVAREDFREKDKKSLDVVPGGDERVVVILDDTVDVWENHLDNLVRVRPYGYFAFHGRPGEKSFAEARLDEEEAAGALAKSLDLLRRAHEMFLDLGAGGDVREVLRRLREKPELRVPRHCS</sequence>
<evidence type="ECO:0000256" key="1">
    <source>
        <dbReference type="ARBA" id="ARBA00004123"/>
    </source>
</evidence>
<comment type="subcellular location">
    <subcellularLocation>
        <location evidence="1">Nucleus</location>
    </subcellularLocation>
</comment>
<dbReference type="InterPro" id="IPR023214">
    <property type="entry name" value="HAD_sf"/>
</dbReference>
<evidence type="ECO:0000256" key="6">
    <source>
        <dbReference type="ARBA" id="ARBA00048336"/>
    </source>
</evidence>
<reference evidence="8" key="1">
    <citation type="submission" date="2017-07" db="EMBL/GenBank/DDBJ databases">
        <title>Taro Niue Genome Assembly and Annotation.</title>
        <authorList>
            <person name="Atibalentja N."/>
            <person name="Keating K."/>
            <person name="Fields C.J."/>
        </authorList>
    </citation>
    <scope>NUCLEOTIDE SEQUENCE</scope>
    <source>
        <strain evidence="8">Niue_2</strain>
        <tissue evidence="8">Leaf</tissue>
    </source>
</reference>
<evidence type="ECO:0000313" key="9">
    <source>
        <dbReference type="Proteomes" id="UP000652761"/>
    </source>
</evidence>
<gene>
    <name evidence="8" type="ORF">Taro_007129</name>
</gene>
<keyword evidence="4" id="KW-0539">Nucleus</keyword>
<dbReference type="OrthoDB" id="685494at2759"/>
<comment type="catalytic activity">
    <reaction evidence="6">
        <text>O-phospho-L-threonyl-[protein] + H2O = L-threonyl-[protein] + phosphate</text>
        <dbReference type="Rhea" id="RHEA:47004"/>
        <dbReference type="Rhea" id="RHEA-COMP:11060"/>
        <dbReference type="Rhea" id="RHEA-COMP:11605"/>
        <dbReference type="ChEBI" id="CHEBI:15377"/>
        <dbReference type="ChEBI" id="CHEBI:30013"/>
        <dbReference type="ChEBI" id="CHEBI:43474"/>
        <dbReference type="ChEBI" id="CHEBI:61977"/>
        <dbReference type="EC" id="3.1.3.16"/>
    </reaction>
</comment>
<dbReference type="GO" id="GO:0008420">
    <property type="term" value="F:RNA polymerase II CTD heptapeptide repeat phosphatase activity"/>
    <property type="evidence" value="ECO:0007669"/>
    <property type="project" value="InterPro"/>
</dbReference>
<feature type="domain" description="FCP1 homology" evidence="7">
    <location>
        <begin position="77"/>
        <end position="254"/>
    </location>
</feature>
<evidence type="ECO:0000259" key="7">
    <source>
        <dbReference type="PROSITE" id="PS50969"/>
    </source>
</evidence>
<evidence type="ECO:0000256" key="5">
    <source>
        <dbReference type="ARBA" id="ARBA00047761"/>
    </source>
</evidence>
<evidence type="ECO:0000256" key="3">
    <source>
        <dbReference type="ARBA" id="ARBA00022801"/>
    </source>
</evidence>
<dbReference type="InterPro" id="IPR036412">
    <property type="entry name" value="HAD-like_sf"/>
</dbReference>
<dbReference type="EC" id="3.1.3.16" evidence="2"/>
<dbReference type="Pfam" id="PF03031">
    <property type="entry name" value="NIF"/>
    <property type="match status" value="1"/>
</dbReference>
<dbReference type="CDD" id="cd07521">
    <property type="entry name" value="HAD_FCP1-like"/>
    <property type="match status" value="1"/>
</dbReference>
<evidence type="ECO:0000256" key="4">
    <source>
        <dbReference type="ARBA" id="ARBA00023242"/>
    </source>
</evidence>
<dbReference type="InterPro" id="IPR004274">
    <property type="entry name" value="FCP1_dom"/>
</dbReference>
<dbReference type="PANTHER" id="PTHR23081:SF36">
    <property type="entry name" value="RNA POLYMERASE II SUBUNIT A C-TERMINAL DOMAIN PHOSPHATASE"/>
    <property type="match status" value="1"/>
</dbReference>